<protein>
    <submittedName>
        <fullName evidence="2">Uncharacterized protein</fullName>
    </submittedName>
</protein>
<evidence type="ECO:0000256" key="1">
    <source>
        <dbReference type="SAM" id="MobiDB-lite"/>
    </source>
</evidence>
<sequence>MNWMGGTLQRHTTNANKGALQRQKQHFAKIRSQLQNGASNVSAPFRPAYFQDEELGLGYGLPDAGSGALRRARHSKPLIAHHKRQMQLGLDKRRSARGSSQEAGEWASRRRHPAASDRAIDSQGASPRGTASNKLPRTARGKRRASDVSAEDQLLEANRKRLLKKQDWIGLAASRPIDMHFSSKKEKDRIGKRRKIEGRELLGHDGKLLQQRLHTVRDPGPYVRGDSHHDVEGISVRIGTDALTNQTLMQQGDHARSHTYSTPQGASSDPMLFDHEDIYIEPRELASRTHSAGENAGSLCLQARGNDPEAELCEVVDRRSESHFNLVHYTEGGRPYAEIGAANRDQARPKLTPRESDCAANARPRKEEIGPSFLITQSAGGVRQPLRLVFNDGSDSSGDIPDHHTDNAGFSIFGNANNEMGDKHERTAVDKQFIRQASIIDDSPWEAFLGIPEDSSIHPGIRQTVFSRSSQKHSHRGALDMESIIGSQYATLGDDTRISASTGVSASLPSIKQSHGLKTREGRWHDESDNAEISLRGRSHNLDLNEEMWRSFVFVTENALASEMMHGHSSTRARIPVVASDRRSSRPPPSSLTVASPVSSHSISTPFNAASRLTSCVSDSVQDAADAASLSLPLRSLAQPVITPAARAHSRGYQAHELDQPDGVPVTAEHSDFGGESVTHASLQNNVSHDIDGTSIIKFSGDSGTSCNGLDR</sequence>
<keyword evidence="3" id="KW-1185">Reference proteome</keyword>
<organism evidence="2 3">
    <name type="scientific">Lojkania enalia</name>
    <dbReference type="NCBI Taxonomy" id="147567"/>
    <lineage>
        <taxon>Eukaryota</taxon>
        <taxon>Fungi</taxon>
        <taxon>Dikarya</taxon>
        <taxon>Ascomycota</taxon>
        <taxon>Pezizomycotina</taxon>
        <taxon>Dothideomycetes</taxon>
        <taxon>Pleosporomycetidae</taxon>
        <taxon>Pleosporales</taxon>
        <taxon>Pleosporales incertae sedis</taxon>
        <taxon>Lojkania</taxon>
    </lineage>
</organism>
<dbReference type="AlphaFoldDB" id="A0A9P4NB15"/>
<feature type="compositionally biased region" description="Polar residues" evidence="1">
    <location>
        <begin position="592"/>
        <end position="601"/>
    </location>
</feature>
<evidence type="ECO:0000313" key="3">
    <source>
        <dbReference type="Proteomes" id="UP000800093"/>
    </source>
</evidence>
<feature type="region of interest" description="Disordered" evidence="1">
    <location>
        <begin position="345"/>
        <end position="364"/>
    </location>
</feature>
<feature type="region of interest" description="Disordered" evidence="1">
    <location>
        <begin position="565"/>
        <end position="601"/>
    </location>
</feature>
<accession>A0A9P4NB15</accession>
<feature type="compositionally biased region" description="Polar residues" evidence="1">
    <location>
        <begin position="123"/>
        <end position="135"/>
    </location>
</feature>
<comment type="caution">
    <text evidence="2">The sequence shown here is derived from an EMBL/GenBank/DDBJ whole genome shotgun (WGS) entry which is preliminary data.</text>
</comment>
<reference evidence="3" key="1">
    <citation type="journal article" date="2020" name="Stud. Mycol.">
        <title>101 Dothideomycetes genomes: A test case for predicting lifestyles and emergence of pathogens.</title>
        <authorList>
            <person name="Haridas S."/>
            <person name="Albert R."/>
            <person name="Binder M."/>
            <person name="Bloem J."/>
            <person name="LaButti K."/>
            <person name="Salamov A."/>
            <person name="Andreopoulos B."/>
            <person name="Baker S."/>
            <person name="Barry K."/>
            <person name="Bills G."/>
            <person name="Bluhm B."/>
            <person name="Cannon C."/>
            <person name="Castanera R."/>
            <person name="Culley D."/>
            <person name="Daum C."/>
            <person name="Ezra D."/>
            <person name="Gonzalez J."/>
            <person name="Henrissat B."/>
            <person name="Kuo A."/>
            <person name="Liang C."/>
            <person name="Lipzen A."/>
            <person name="Lutzoni F."/>
            <person name="Magnuson J."/>
            <person name="Mondo S."/>
            <person name="Nolan M."/>
            <person name="Ohm R."/>
            <person name="Pangilinan J."/>
            <person name="Park H.-J."/>
            <person name="Ramirez L."/>
            <person name="Alfaro M."/>
            <person name="Sun H."/>
            <person name="Tritt A."/>
            <person name="Yoshinaga Y."/>
            <person name="Zwiers L.-H."/>
            <person name="Turgeon B."/>
            <person name="Goodwin S."/>
            <person name="Spatafora J."/>
            <person name="Crous P."/>
            <person name="Grigoriev I."/>
        </authorList>
    </citation>
    <scope>NUCLEOTIDE SEQUENCE [LARGE SCALE GENOMIC DNA]</scope>
    <source>
        <strain evidence="3">CBS 304.66</strain>
    </source>
</reference>
<evidence type="ECO:0000313" key="2">
    <source>
        <dbReference type="EMBL" id="KAF2269927.1"/>
    </source>
</evidence>
<gene>
    <name evidence="2" type="ORF">CC78DRAFT_612264</name>
</gene>
<feature type="compositionally biased region" description="Basic and acidic residues" evidence="1">
    <location>
        <begin position="345"/>
        <end position="357"/>
    </location>
</feature>
<name>A0A9P4NB15_9PLEO</name>
<feature type="compositionally biased region" description="Basic residues" evidence="1">
    <location>
        <begin position="75"/>
        <end position="85"/>
    </location>
</feature>
<dbReference type="EMBL" id="ML986581">
    <property type="protein sequence ID" value="KAF2269927.1"/>
    <property type="molecule type" value="Genomic_DNA"/>
</dbReference>
<feature type="region of interest" description="Disordered" evidence="1">
    <location>
        <begin position="75"/>
        <end position="151"/>
    </location>
</feature>
<dbReference type="OrthoDB" id="5426563at2759"/>
<proteinExistence type="predicted"/>
<dbReference type="Proteomes" id="UP000800093">
    <property type="component" value="Unassembled WGS sequence"/>
</dbReference>